<comment type="caution">
    <text evidence="2">The sequence shown here is derived from an EMBL/GenBank/DDBJ whole genome shotgun (WGS) entry which is preliminary data.</text>
</comment>
<dbReference type="EMBL" id="JACHJV010000003">
    <property type="protein sequence ID" value="MBB4928471.1"/>
    <property type="molecule type" value="Genomic_DNA"/>
</dbReference>
<accession>A0A7W7VZE1</accession>
<reference evidence="2 3" key="1">
    <citation type="submission" date="2020-08" db="EMBL/GenBank/DDBJ databases">
        <title>Sequencing the genomes of 1000 actinobacteria strains.</title>
        <authorList>
            <person name="Klenk H.-P."/>
        </authorList>
    </citation>
    <scope>NUCLEOTIDE SEQUENCE [LARGE SCALE GENOMIC DNA]</scope>
    <source>
        <strain evidence="2 3">DSM 41654</strain>
    </source>
</reference>
<evidence type="ECO:0000256" key="1">
    <source>
        <dbReference type="SAM" id="MobiDB-lite"/>
    </source>
</evidence>
<sequence length="189" mass="21126">MSLPSADHAAPEVLDPIKGLVVHHRNRDGIVRDYDFATLPGTAALQRSLAALFAIRSHAWGSHGSSEKVFDRPLLLRCFARHPQQREVGQRVQARTDLVLTQAEALGQQRCVQRRFGQQLLVHLLADRIQSQSAQHRSSPRPPCEPCDAHLLSERDTTVRVEQGPQSLCGSWPDRAMERSCQRQPLPPA</sequence>
<evidence type="ECO:0000313" key="3">
    <source>
        <dbReference type="Proteomes" id="UP000540506"/>
    </source>
</evidence>
<gene>
    <name evidence="2" type="ORF">FHR34_007568</name>
</gene>
<keyword evidence="3" id="KW-1185">Reference proteome</keyword>
<dbReference type="Proteomes" id="UP000540506">
    <property type="component" value="Unassembled WGS sequence"/>
</dbReference>
<evidence type="ECO:0000313" key="2">
    <source>
        <dbReference type="EMBL" id="MBB4928471.1"/>
    </source>
</evidence>
<protein>
    <submittedName>
        <fullName evidence="2">Uncharacterized protein</fullName>
    </submittedName>
</protein>
<feature type="region of interest" description="Disordered" evidence="1">
    <location>
        <begin position="156"/>
        <end position="189"/>
    </location>
</feature>
<name>A0A7W7VZE1_KITKI</name>
<proteinExistence type="predicted"/>
<dbReference type="AlphaFoldDB" id="A0A7W7VZE1"/>
<organism evidence="2 3">
    <name type="scientific">Kitasatospora kifunensis</name>
    <name type="common">Streptomyces kifunensis</name>
    <dbReference type="NCBI Taxonomy" id="58351"/>
    <lineage>
        <taxon>Bacteria</taxon>
        <taxon>Bacillati</taxon>
        <taxon>Actinomycetota</taxon>
        <taxon>Actinomycetes</taxon>
        <taxon>Kitasatosporales</taxon>
        <taxon>Streptomycetaceae</taxon>
        <taxon>Kitasatospora</taxon>
    </lineage>
</organism>
<dbReference type="RefSeq" id="WP_184945884.1">
    <property type="nucleotide sequence ID" value="NZ_JACHJV010000003.1"/>
</dbReference>